<reference evidence="1" key="1">
    <citation type="submission" date="2020-07" db="EMBL/GenBank/DDBJ databases">
        <title>Multicomponent nature underlies the extraordinary mechanical properties of spider dragline silk.</title>
        <authorList>
            <person name="Kono N."/>
            <person name="Nakamura H."/>
            <person name="Mori M."/>
            <person name="Yoshida Y."/>
            <person name="Ohtoshi R."/>
            <person name="Malay A.D."/>
            <person name="Moran D.A.P."/>
            <person name="Tomita M."/>
            <person name="Numata K."/>
            <person name="Arakawa K."/>
        </authorList>
    </citation>
    <scope>NUCLEOTIDE SEQUENCE</scope>
</reference>
<dbReference type="OrthoDB" id="6430237at2759"/>
<dbReference type="Proteomes" id="UP000887116">
    <property type="component" value="Unassembled WGS sequence"/>
</dbReference>
<evidence type="ECO:0000313" key="2">
    <source>
        <dbReference type="Proteomes" id="UP000887116"/>
    </source>
</evidence>
<keyword evidence="2" id="KW-1185">Reference proteome</keyword>
<sequence>MDQPHLFDFHTASSVAQVNQGREQDLDRGPCGLNMLQSPLRKISSKYVRLLQCNINGLSIEATRIRLDQILEIADKLHVEILALQETKLCKQRLLNAKGYNIVRKDRASGGCGLMFLIREVCFQRLPDIGNGTSDLEFLETGKQIDNLKPCNEENNAIISDNSHVSVDDREVAEVLAHHYANESRLPFNSYDKKLARIARNQIKSCKDRPADKPLFNVLFT</sequence>
<keyword evidence="1" id="KW-0548">Nucleotidyltransferase</keyword>
<accession>A0A8X6IP72</accession>
<name>A0A8X6IP72_TRICU</name>
<protein>
    <submittedName>
        <fullName evidence="1">RNA-directed DNA polymerase from mobile element jockey</fullName>
    </submittedName>
</protein>
<dbReference type="Gene3D" id="3.60.10.10">
    <property type="entry name" value="Endonuclease/exonuclease/phosphatase"/>
    <property type="match status" value="1"/>
</dbReference>
<keyword evidence="1" id="KW-0695">RNA-directed DNA polymerase</keyword>
<dbReference type="GO" id="GO:0003964">
    <property type="term" value="F:RNA-directed DNA polymerase activity"/>
    <property type="evidence" value="ECO:0007669"/>
    <property type="project" value="UniProtKB-KW"/>
</dbReference>
<dbReference type="AlphaFoldDB" id="A0A8X6IP72"/>
<comment type="caution">
    <text evidence="1">The sequence shown here is derived from an EMBL/GenBank/DDBJ whole genome shotgun (WGS) entry which is preliminary data.</text>
</comment>
<gene>
    <name evidence="1" type="primary">jockeypol_57</name>
    <name evidence="1" type="ORF">TNCT_655131</name>
</gene>
<dbReference type="SUPFAM" id="SSF56219">
    <property type="entry name" value="DNase I-like"/>
    <property type="match status" value="1"/>
</dbReference>
<evidence type="ECO:0000313" key="1">
    <source>
        <dbReference type="EMBL" id="GFR08475.1"/>
    </source>
</evidence>
<proteinExistence type="predicted"/>
<keyword evidence="1" id="KW-0808">Transferase</keyword>
<dbReference type="EMBL" id="BMAO01026313">
    <property type="protein sequence ID" value="GFR08475.1"/>
    <property type="molecule type" value="Genomic_DNA"/>
</dbReference>
<dbReference type="InterPro" id="IPR036691">
    <property type="entry name" value="Endo/exonu/phosph_ase_sf"/>
</dbReference>
<organism evidence="1 2">
    <name type="scientific">Trichonephila clavata</name>
    <name type="common">Joro spider</name>
    <name type="synonym">Nephila clavata</name>
    <dbReference type="NCBI Taxonomy" id="2740835"/>
    <lineage>
        <taxon>Eukaryota</taxon>
        <taxon>Metazoa</taxon>
        <taxon>Ecdysozoa</taxon>
        <taxon>Arthropoda</taxon>
        <taxon>Chelicerata</taxon>
        <taxon>Arachnida</taxon>
        <taxon>Araneae</taxon>
        <taxon>Araneomorphae</taxon>
        <taxon>Entelegynae</taxon>
        <taxon>Araneoidea</taxon>
        <taxon>Nephilidae</taxon>
        <taxon>Trichonephila</taxon>
    </lineage>
</organism>